<accession>A0A8T0EUA4</accession>
<keyword evidence="1" id="KW-0732">Signal</keyword>
<feature type="chain" id="PRO_5035792242" evidence="1">
    <location>
        <begin position="22"/>
        <end position="73"/>
    </location>
</feature>
<dbReference type="EMBL" id="JABXBU010001863">
    <property type="protein sequence ID" value="KAF8781670.1"/>
    <property type="molecule type" value="Genomic_DNA"/>
</dbReference>
<evidence type="ECO:0000313" key="3">
    <source>
        <dbReference type="Proteomes" id="UP000807504"/>
    </source>
</evidence>
<dbReference type="AlphaFoldDB" id="A0A8T0EUA4"/>
<feature type="signal peptide" evidence="1">
    <location>
        <begin position="1"/>
        <end position="21"/>
    </location>
</feature>
<evidence type="ECO:0000256" key="1">
    <source>
        <dbReference type="SAM" id="SignalP"/>
    </source>
</evidence>
<reference evidence="2" key="1">
    <citation type="journal article" date="2020" name="bioRxiv">
        <title>Chromosome-level reference genome of the European wasp spider Argiope bruennichi: a resource for studies on range expansion and evolutionary adaptation.</title>
        <authorList>
            <person name="Sheffer M.M."/>
            <person name="Hoppe A."/>
            <person name="Krehenwinkel H."/>
            <person name="Uhl G."/>
            <person name="Kuss A.W."/>
            <person name="Jensen L."/>
            <person name="Jensen C."/>
            <person name="Gillespie R.G."/>
            <person name="Hoff K.J."/>
            <person name="Prost S."/>
        </authorList>
    </citation>
    <scope>NUCLEOTIDE SEQUENCE</scope>
</reference>
<evidence type="ECO:0000313" key="2">
    <source>
        <dbReference type="EMBL" id="KAF8781670.1"/>
    </source>
</evidence>
<sequence length="73" mass="8567">MICQWILILALVAILISVVSCHRDDHDRELMDMITAERYKPYLPFSPSTINLSKDFRCYRFIDKKNLAKEGGY</sequence>
<organism evidence="2 3">
    <name type="scientific">Argiope bruennichi</name>
    <name type="common">Wasp spider</name>
    <name type="synonym">Aranea bruennichi</name>
    <dbReference type="NCBI Taxonomy" id="94029"/>
    <lineage>
        <taxon>Eukaryota</taxon>
        <taxon>Metazoa</taxon>
        <taxon>Ecdysozoa</taxon>
        <taxon>Arthropoda</taxon>
        <taxon>Chelicerata</taxon>
        <taxon>Arachnida</taxon>
        <taxon>Araneae</taxon>
        <taxon>Araneomorphae</taxon>
        <taxon>Entelegynae</taxon>
        <taxon>Araneoidea</taxon>
        <taxon>Araneidae</taxon>
        <taxon>Argiope</taxon>
    </lineage>
</organism>
<protein>
    <submittedName>
        <fullName evidence="2">Uncharacterized protein</fullName>
    </submittedName>
</protein>
<gene>
    <name evidence="2" type="ORF">HNY73_012045</name>
</gene>
<proteinExistence type="predicted"/>
<name>A0A8T0EUA4_ARGBR</name>
<dbReference type="Proteomes" id="UP000807504">
    <property type="component" value="Unassembled WGS sequence"/>
</dbReference>
<keyword evidence="3" id="KW-1185">Reference proteome</keyword>
<comment type="caution">
    <text evidence="2">The sequence shown here is derived from an EMBL/GenBank/DDBJ whole genome shotgun (WGS) entry which is preliminary data.</text>
</comment>
<reference evidence="2" key="2">
    <citation type="submission" date="2020-06" db="EMBL/GenBank/DDBJ databases">
        <authorList>
            <person name="Sheffer M."/>
        </authorList>
    </citation>
    <scope>NUCLEOTIDE SEQUENCE</scope>
</reference>